<dbReference type="CDD" id="cd01043">
    <property type="entry name" value="DPS"/>
    <property type="match status" value="1"/>
</dbReference>
<dbReference type="InterPro" id="IPR009078">
    <property type="entry name" value="Ferritin-like_SF"/>
</dbReference>
<dbReference type="SUPFAM" id="SSF47240">
    <property type="entry name" value="Ferritin-like"/>
    <property type="match status" value="1"/>
</dbReference>
<sequence>MIKLAKTTKTQAQTQDDKVVAALNQHVADFTVLYTKLHNFHWYVKGPTFFALHTKFEELYTQAGAYVDELAERILAIGGNPVATLKESLDLSVVKEAKKNLSAEEMVADLSADFDKEIAQLKESQETAEKAGDEMTADMLLGMITELEKHNWMLKSYLG</sequence>
<name>A0A9Q8FPX3_9STAP</name>
<dbReference type="InterPro" id="IPR002177">
    <property type="entry name" value="DPS_DNA-bd"/>
</dbReference>
<evidence type="ECO:0000313" key="5">
    <source>
        <dbReference type="Proteomes" id="UP000295280"/>
    </source>
</evidence>
<dbReference type="InterPro" id="IPR012347">
    <property type="entry name" value="Ferritin-like"/>
</dbReference>
<feature type="domain" description="Ferritin/DPS" evidence="3">
    <location>
        <begin position="21"/>
        <end position="159"/>
    </location>
</feature>
<reference evidence="4 5" key="1">
    <citation type="submission" date="2019-01" db="EMBL/GenBank/DDBJ databases">
        <title>Draft genome sequences of the type strains of six Macrococcus species.</title>
        <authorList>
            <person name="Mazhar S."/>
            <person name="Altermann E."/>
            <person name="Hill C."/>
            <person name="Mcauliffe O."/>
        </authorList>
    </citation>
    <scope>NUCLEOTIDE SEQUENCE [LARGE SCALE GENOMIC DNA]</scope>
    <source>
        <strain evidence="4 5">ATCC 51828</strain>
    </source>
</reference>
<gene>
    <name evidence="4" type="ORF">ERX40_08265</name>
</gene>
<dbReference type="PROSITE" id="PS00819">
    <property type="entry name" value="DPS_2"/>
    <property type="match status" value="1"/>
</dbReference>
<dbReference type="Proteomes" id="UP000295280">
    <property type="component" value="Unassembled WGS sequence"/>
</dbReference>
<keyword evidence="5" id="KW-1185">Reference proteome</keyword>
<dbReference type="InterPro" id="IPR023188">
    <property type="entry name" value="DPS_DNA-bd_CS"/>
</dbReference>
<dbReference type="PRINTS" id="PR01346">
    <property type="entry name" value="HELNAPAPROT"/>
</dbReference>
<comment type="similarity">
    <text evidence="1 2">Belongs to the Dps family.</text>
</comment>
<organism evidence="4 5">
    <name type="scientific">Macrococcus carouselicus</name>
    <dbReference type="NCBI Taxonomy" id="69969"/>
    <lineage>
        <taxon>Bacteria</taxon>
        <taxon>Bacillati</taxon>
        <taxon>Bacillota</taxon>
        <taxon>Bacilli</taxon>
        <taxon>Bacillales</taxon>
        <taxon>Staphylococcaceae</taxon>
        <taxon>Macrococcus</taxon>
    </lineage>
</organism>
<evidence type="ECO:0000313" key="4">
    <source>
        <dbReference type="EMBL" id="TDM00795.1"/>
    </source>
</evidence>
<accession>A0A9Q8FPX3</accession>
<dbReference type="Gene3D" id="1.20.1260.10">
    <property type="match status" value="1"/>
</dbReference>
<evidence type="ECO:0000256" key="1">
    <source>
        <dbReference type="ARBA" id="ARBA00009497"/>
    </source>
</evidence>
<dbReference type="OrthoDB" id="9797023at2"/>
<dbReference type="PROSITE" id="PS00818">
    <property type="entry name" value="DPS_1"/>
    <property type="match status" value="1"/>
</dbReference>
<dbReference type="AlphaFoldDB" id="A0A9Q8FPX3"/>
<comment type="caution">
    <text evidence="4">The sequence shown here is derived from an EMBL/GenBank/DDBJ whole genome shotgun (WGS) entry which is preliminary data.</text>
</comment>
<dbReference type="PANTHER" id="PTHR42932:SF1">
    <property type="entry name" value="GENERAL STRESS PROTEIN 20U"/>
    <property type="match status" value="1"/>
</dbReference>
<dbReference type="EMBL" id="SCWD01000003">
    <property type="protein sequence ID" value="TDM00795.1"/>
    <property type="molecule type" value="Genomic_DNA"/>
</dbReference>
<evidence type="ECO:0000259" key="3">
    <source>
        <dbReference type="Pfam" id="PF00210"/>
    </source>
</evidence>
<evidence type="ECO:0000256" key="2">
    <source>
        <dbReference type="RuleBase" id="RU003875"/>
    </source>
</evidence>
<dbReference type="GO" id="GO:0016722">
    <property type="term" value="F:oxidoreductase activity, acting on metal ions"/>
    <property type="evidence" value="ECO:0007669"/>
    <property type="project" value="InterPro"/>
</dbReference>
<dbReference type="PANTHER" id="PTHR42932">
    <property type="entry name" value="GENERAL STRESS PROTEIN 20U"/>
    <property type="match status" value="1"/>
</dbReference>
<protein>
    <submittedName>
        <fullName evidence="4">DNA starvation/stationary phase protection protein</fullName>
    </submittedName>
</protein>
<dbReference type="GO" id="GO:0008199">
    <property type="term" value="F:ferric iron binding"/>
    <property type="evidence" value="ECO:0007669"/>
    <property type="project" value="InterPro"/>
</dbReference>
<dbReference type="InterPro" id="IPR008331">
    <property type="entry name" value="Ferritin_DPS_dom"/>
</dbReference>
<proteinExistence type="inferred from homology"/>
<dbReference type="PIRSF" id="PIRSF005900">
    <property type="entry name" value="Dps"/>
    <property type="match status" value="1"/>
</dbReference>
<dbReference type="Pfam" id="PF00210">
    <property type="entry name" value="Ferritin"/>
    <property type="match status" value="1"/>
</dbReference>